<comment type="caution">
    <text evidence="3">The sequence shown here is derived from an EMBL/GenBank/DDBJ whole genome shotgun (WGS) entry which is preliminary data.</text>
</comment>
<dbReference type="Gene3D" id="2.40.30.170">
    <property type="match status" value="1"/>
</dbReference>
<dbReference type="Gene3D" id="2.40.420.20">
    <property type="match status" value="1"/>
</dbReference>
<dbReference type="OrthoDB" id="9813967at2"/>
<feature type="signal peptide" evidence="2">
    <location>
        <begin position="1"/>
        <end position="20"/>
    </location>
</feature>
<feature type="chain" id="PRO_5020226134" evidence="2">
    <location>
        <begin position="21"/>
        <end position="345"/>
    </location>
</feature>
<evidence type="ECO:0000313" key="3">
    <source>
        <dbReference type="EMBL" id="TKZ22374.1"/>
    </source>
</evidence>
<evidence type="ECO:0000256" key="2">
    <source>
        <dbReference type="SAM" id="SignalP"/>
    </source>
</evidence>
<keyword evidence="4" id="KW-1185">Reference proteome</keyword>
<dbReference type="RefSeq" id="WP_138014392.1">
    <property type="nucleotide sequence ID" value="NZ_SULI01000001.1"/>
</dbReference>
<evidence type="ECO:0000313" key="4">
    <source>
        <dbReference type="Proteomes" id="UP000306575"/>
    </source>
</evidence>
<keyword evidence="2" id="KW-0732">Signal</keyword>
<dbReference type="AlphaFoldDB" id="A0A4U7NBJ9"/>
<dbReference type="PANTHER" id="PTHR30469:SF20">
    <property type="entry name" value="EFFLUX RND TRANSPORTER PERIPLASMIC ADAPTOR SUBUNIT"/>
    <property type="match status" value="1"/>
</dbReference>
<dbReference type="GO" id="GO:0015562">
    <property type="term" value="F:efflux transmembrane transporter activity"/>
    <property type="evidence" value="ECO:0007669"/>
    <property type="project" value="TreeGrafter"/>
</dbReference>
<dbReference type="InterPro" id="IPR006143">
    <property type="entry name" value="RND_pump_MFP"/>
</dbReference>
<dbReference type="Gene3D" id="2.40.50.100">
    <property type="match status" value="1"/>
</dbReference>
<protein>
    <submittedName>
        <fullName evidence="3">Efflux RND transporter periplasmic adaptor subunit</fullName>
    </submittedName>
</protein>
<organism evidence="3 4">
    <name type="scientific">Shimia litoralis</name>
    <dbReference type="NCBI Taxonomy" id="420403"/>
    <lineage>
        <taxon>Bacteria</taxon>
        <taxon>Pseudomonadati</taxon>
        <taxon>Pseudomonadota</taxon>
        <taxon>Alphaproteobacteria</taxon>
        <taxon>Rhodobacterales</taxon>
        <taxon>Roseobacteraceae</taxon>
    </lineage>
</organism>
<gene>
    <name evidence="3" type="ORF">FAP39_00435</name>
</gene>
<reference evidence="3 4" key="1">
    <citation type="submission" date="2019-04" db="EMBL/GenBank/DDBJ databases">
        <title>Genome sequence of Pelagicola litoralis CL-ES2.</title>
        <authorList>
            <person name="Cao J."/>
        </authorList>
    </citation>
    <scope>NUCLEOTIDE SEQUENCE [LARGE SCALE GENOMIC DNA]</scope>
    <source>
        <strain evidence="3 4">CL-ES2</strain>
    </source>
</reference>
<sequence>MTWLKPFSIALALSASPIWAQDAPKPVKLSTVNAQPIVMERQFFGQVAARQSVDLAFQVSGQIVDFPVIEGFSIAQDGVIAQLDQEQFQLKLDQARLQKDQADRTVARLGKLKGNTVSQVSLDDAETQAALSAIALRNAEWALEHTTLLAPFEGLISSRNLALYSTVSAGTPVVRIHDMSELRIEVDVPEILFQRAGHETNVKISAKFPSHPETFPLEIREFDAETSRVGQTFRITFGMAPPEGLSILPGSSVTVTIQAQGEDVGLIVPATALVVKEQGEIGVMVFSPSEPDIGTVTWVAVDVTPTQSGDVRILSGLKDGDEFVTTGGTVLADGQPVRRFTGFAN</sequence>
<evidence type="ECO:0000256" key="1">
    <source>
        <dbReference type="ARBA" id="ARBA00009477"/>
    </source>
</evidence>
<dbReference type="SUPFAM" id="SSF111369">
    <property type="entry name" value="HlyD-like secretion proteins"/>
    <property type="match status" value="1"/>
</dbReference>
<dbReference type="GO" id="GO:1990281">
    <property type="term" value="C:efflux pump complex"/>
    <property type="evidence" value="ECO:0007669"/>
    <property type="project" value="TreeGrafter"/>
</dbReference>
<accession>A0A4U7NBJ9</accession>
<name>A0A4U7NBJ9_9RHOB</name>
<dbReference type="NCBIfam" id="TIGR01730">
    <property type="entry name" value="RND_mfp"/>
    <property type="match status" value="1"/>
</dbReference>
<dbReference type="EMBL" id="SULI01000001">
    <property type="protein sequence ID" value="TKZ22374.1"/>
    <property type="molecule type" value="Genomic_DNA"/>
</dbReference>
<dbReference type="PANTHER" id="PTHR30469">
    <property type="entry name" value="MULTIDRUG RESISTANCE PROTEIN MDTA"/>
    <property type="match status" value="1"/>
</dbReference>
<dbReference type="Proteomes" id="UP000306575">
    <property type="component" value="Unassembled WGS sequence"/>
</dbReference>
<dbReference type="Gene3D" id="1.10.287.470">
    <property type="entry name" value="Helix hairpin bin"/>
    <property type="match status" value="1"/>
</dbReference>
<comment type="similarity">
    <text evidence="1">Belongs to the membrane fusion protein (MFP) (TC 8.A.1) family.</text>
</comment>
<proteinExistence type="inferred from homology"/>